<dbReference type="Proteomes" id="UP000467305">
    <property type="component" value="Unassembled WGS sequence"/>
</dbReference>
<evidence type="ECO:0000313" key="1">
    <source>
        <dbReference type="EMBL" id="KAB1155893.1"/>
    </source>
</evidence>
<sequence length="507" mass="55468">MKKILSIVALTATFLTSCSETTIEQQGIDNLTVVGSIPSVKTITVVPTTPPTSSSVILFDFDFEDDNEGFVGVLENKSSDKETPIRNISETTYKCNLARGKKEDFPTKAPINFEGNDTYFMGRLFNNAIKSGGGWSNTDGEASCVALYSTKRTLNFAKDFNVNELSISYDYYGQDVNTSYIFPAINIFLRSKKTKESINLTPSEKGYTWSKYATKIPSKIVAGEYELIVFHAPKGVGLDNIKIYTDKTTSSASEVKVNAGADATINLPTNTFDLNSTITNPKGEKIKSIVWTKVSGKGVTIADSDKEDTKVSNLQAGEYVFKIVVTNEKDIAVEDTVTIKVDDSKVLYGFTFEENVEGFANAKNAVEKIDKYCRGKKGDFPAYNSLVYSENDTSFMGINMGEIGGYFATEATKTFKLSKTFEANKLGVQFSSQVIEPWGDTTSIKVELKSASGAEVISLDVKKSTTTSSWEILNATIAKKVVAGDYTIAVKHAGGMTAIDDIYIYEK</sequence>
<dbReference type="AlphaFoldDB" id="A0A7J5AEI4"/>
<dbReference type="PROSITE" id="PS51257">
    <property type="entry name" value="PROKAR_LIPOPROTEIN"/>
    <property type="match status" value="1"/>
</dbReference>
<evidence type="ECO:0000313" key="2">
    <source>
        <dbReference type="Proteomes" id="UP000467305"/>
    </source>
</evidence>
<comment type="caution">
    <text evidence="1">The sequence shown here is derived from an EMBL/GenBank/DDBJ whole genome shotgun (WGS) entry which is preliminary data.</text>
</comment>
<protein>
    <submittedName>
        <fullName evidence="1">Uncharacterized protein</fullName>
    </submittedName>
</protein>
<keyword evidence="2" id="KW-1185">Reference proteome</keyword>
<organism evidence="1 2">
    <name type="scientific">Tenacibaculum aiptasiae</name>
    <dbReference type="NCBI Taxonomy" id="426481"/>
    <lineage>
        <taxon>Bacteria</taxon>
        <taxon>Pseudomonadati</taxon>
        <taxon>Bacteroidota</taxon>
        <taxon>Flavobacteriia</taxon>
        <taxon>Flavobacteriales</taxon>
        <taxon>Flavobacteriaceae</taxon>
        <taxon>Tenacibaculum</taxon>
    </lineage>
</organism>
<proteinExistence type="predicted"/>
<dbReference type="InterPro" id="IPR013783">
    <property type="entry name" value="Ig-like_fold"/>
</dbReference>
<accession>A0A7J5AEI4</accession>
<dbReference type="Gene3D" id="2.60.40.10">
    <property type="entry name" value="Immunoglobulins"/>
    <property type="match status" value="1"/>
</dbReference>
<dbReference type="RefSeq" id="WP_150900182.1">
    <property type="nucleotide sequence ID" value="NZ_WAAU01000021.1"/>
</dbReference>
<dbReference type="EMBL" id="WAAU01000021">
    <property type="protein sequence ID" value="KAB1155893.1"/>
    <property type="molecule type" value="Genomic_DNA"/>
</dbReference>
<gene>
    <name evidence="1" type="ORF">F7018_11320</name>
</gene>
<name>A0A7J5AEI4_9FLAO</name>
<dbReference type="OrthoDB" id="1189436at2"/>
<reference evidence="1 2" key="1">
    <citation type="submission" date="2019-09" db="EMBL/GenBank/DDBJ databases">
        <authorList>
            <person name="Cao W.R."/>
        </authorList>
    </citation>
    <scope>NUCLEOTIDE SEQUENCE [LARGE SCALE GENOMIC DNA]</scope>
    <source>
        <strain evidence="2">a4</strain>
    </source>
</reference>
<dbReference type="Pfam" id="PF22352">
    <property type="entry name" value="K319L-like_PKD"/>
    <property type="match status" value="1"/>
</dbReference>